<keyword evidence="2" id="KW-0808">Transferase</keyword>
<reference evidence="6 7" key="1">
    <citation type="submission" date="2018-02" db="EMBL/GenBank/DDBJ databases">
        <title>The draft genome of Phyllobacterium sp. 1N-3.</title>
        <authorList>
            <person name="Liu L."/>
            <person name="Li L."/>
            <person name="Zhang X."/>
            <person name="Wang T."/>
            <person name="Liang L."/>
        </authorList>
    </citation>
    <scope>NUCLEOTIDE SEQUENCE [LARGE SCALE GENOMIC DNA]</scope>
    <source>
        <strain evidence="6 7">1N-3</strain>
    </source>
</reference>
<dbReference type="InterPro" id="IPR049382">
    <property type="entry name" value="FGGY_C_2"/>
</dbReference>
<protein>
    <submittedName>
        <fullName evidence="6">Carbohydrate kinase</fullName>
    </submittedName>
</protein>
<feature type="domain" description="Carbohydrate kinase FGGY C-terminal" evidence="5">
    <location>
        <begin position="249"/>
        <end position="425"/>
    </location>
</feature>
<evidence type="ECO:0000259" key="4">
    <source>
        <dbReference type="Pfam" id="PF00370"/>
    </source>
</evidence>
<evidence type="ECO:0000256" key="2">
    <source>
        <dbReference type="ARBA" id="ARBA00022679"/>
    </source>
</evidence>
<dbReference type="PANTHER" id="PTHR43095">
    <property type="entry name" value="SUGAR KINASE"/>
    <property type="match status" value="1"/>
</dbReference>
<gene>
    <name evidence="6" type="ORF">C5748_08210</name>
</gene>
<evidence type="ECO:0000256" key="3">
    <source>
        <dbReference type="ARBA" id="ARBA00022777"/>
    </source>
</evidence>
<sequence length="457" mass="48944">MTTPARIAVLDIGKTNAKTVIVDTSTGSEIATRIMPNSVASGPPYPHYDIENLWRFFLEALTQFARSPGFDAISITTHGASAALLGETGLAMPVLDYEHIYPDEIRKTYAALRPNFNETASPLLSGGLNLGAQLHYQKNAFPDLFAHVRTILTYPQYWAWRLTGIASCETTSLGCHTDLWNPHTGSFSSLVDTLEIEPLLAPVHSAFDALGPILPEIAHEIGLDTPVPVHCGIHDSNASLLPHLMRREPPFAVVSTGTWVVIFGVGGHPGKLDPDRDTLVNVDAYGRPVPSARFMGGREFELLMQDTASINPAEAIEALPDILRDQTMVLPSVVKGTGPFPTREMAWLNAETLSPAKHYAAASLYAALMTDVSLGLVGADGPILVEGPFAKNSIYTAALGCLTGREVLALPGSTGTSLGAAMLAGMQPGASALEHNNLVLPETFASYAQTWRNLVSE</sequence>
<comment type="caution">
    <text evidence="6">The sequence shown here is derived from an EMBL/GenBank/DDBJ whole genome shotgun (WGS) entry which is preliminary data.</text>
</comment>
<dbReference type="RefSeq" id="WP_105741459.1">
    <property type="nucleotide sequence ID" value="NZ_PVBR01000005.1"/>
</dbReference>
<dbReference type="PANTHER" id="PTHR43095:SF5">
    <property type="entry name" value="XYLULOSE KINASE"/>
    <property type="match status" value="1"/>
</dbReference>
<proteinExistence type="inferred from homology"/>
<keyword evidence="3 6" id="KW-0418">Kinase</keyword>
<dbReference type="Pfam" id="PF00370">
    <property type="entry name" value="FGGY_N"/>
    <property type="match status" value="1"/>
</dbReference>
<comment type="similarity">
    <text evidence="1">Belongs to the FGGY kinase family.</text>
</comment>
<dbReference type="GO" id="GO:0016301">
    <property type="term" value="F:kinase activity"/>
    <property type="evidence" value="ECO:0007669"/>
    <property type="project" value="UniProtKB-KW"/>
</dbReference>
<dbReference type="InterPro" id="IPR018484">
    <property type="entry name" value="FGGY_N"/>
</dbReference>
<name>A0A2S9ITI3_9HYPH</name>
<evidence type="ECO:0000313" key="6">
    <source>
        <dbReference type="EMBL" id="PRD43837.1"/>
    </source>
</evidence>
<dbReference type="EMBL" id="PVBR01000005">
    <property type="protein sequence ID" value="PRD43837.1"/>
    <property type="molecule type" value="Genomic_DNA"/>
</dbReference>
<dbReference type="Gene3D" id="3.30.420.40">
    <property type="match status" value="2"/>
</dbReference>
<evidence type="ECO:0000256" key="1">
    <source>
        <dbReference type="ARBA" id="ARBA00009156"/>
    </source>
</evidence>
<dbReference type="AlphaFoldDB" id="A0A2S9ITI3"/>
<feature type="domain" description="Carbohydrate kinase FGGY N-terminal" evidence="4">
    <location>
        <begin position="8"/>
        <end position="241"/>
    </location>
</feature>
<dbReference type="Pfam" id="PF21546">
    <property type="entry name" value="FGGY_C_2"/>
    <property type="match status" value="1"/>
</dbReference>
<dbReference type="GO" id="GO:0005975">
    <property type="term" value="P:carbohydrate metabolic process"/>
    <property type="evidence" value="ECO:0007669"/>
    <property type="project" value="InterPro"/>
</dbReference>
<organism evidence="6 7">
    <name type="scientific">Phyllobacterium phragmitis</name>
    <dbReference type="NCBI Taxonomy" id="2670329"/>
    <lineage>
        <taxon>Bacteria</taxon>
        <taxon>Pseudomonadati</taxon>
        <taxon>Pseudomonadota</taxon>
        <taxon>Alphaproteobacteria</taxon>
        <taxon>Hyphomicrobiales</taxon>
        <taxon>Phyllobacteriaceae</taxon>
        <taxon>Phyllobacterium</taxon>
    </lineage>
</organism>
<evidence type="ECO:0000259" key="5">
    <source>
        <dbReference type="Pfam" id="PF21546"/>
    </source>
</evidence>
<keyword evidence="7" id="KW-1185">Reference proteome</keyword>
<accession>A0A2S9ITI3</accession>
<dbReference type="SUPFAM" id="SSF53067">
    <property type="entry name" value="Actin-like ATPase domain"/>
    <property type="match status" value="2"/>
</dbReference>
<dbReference type="CDD" id="cd07772">
    <property type="entry name" value="ASKHA_NBD_FGGY_NaCK-like"/>
    <property type="match status" value="1"/>
</dbReference>
<evidence type="ECO:0000313" key="7">
    <source>
        <dbReference type="Proteomes" id="UP000239434"/>
    </source>
</evidence>
<dbReference type="InterPro" id="IPR050406">
    <property type="entry name" value="FGGY_Carb_Kinase"/>
</dbReference>
<dbReference type="Proteomes" id="UP000239434">
    <property type="component" value="Unassembled WGS sequence"/>
</dbReference>
<dbReference type="InterPro" id="IPR043129">
    <property type="entry name" value="ATPase_NBD"/>
</dbReference>